<proteinExistence type="predicted"/>
<feature type="compositionally biased region" description="Basic and acidic residues" evidence="1">
    <location>
        <begin position="15"/>
        <end position="28"/>
    </location>
</feature>
<gene>
    <name evidence="2" type="ORF">FOZ63_015417</name>
</gene>
<evidence type="ECO:0000256" key="1">
    <source>
        <dbReference type="SAM" id="MobiDB-lite"/>
    </source>
</evidence>
<feature type="region of interest" description="Disordered" evidence="1">
    <location>
        <begin position="15"/>
        <end position="91"/>
    </location>
</feature>
<accession>A0A7J6UNZ4</accession>
<evidence type="ECO:0000313" key="2">
    <source>
        <dbReference type="EMBL" id="KAF4758973.1"/>
    </source>
</evidence>
<keyword evidence="3" id="KW-1185">Reference proteome</keyword>
<dbReference type="AlphaFoldDB" id="A0A7J6UNZ4"/>
<protein>
    <submittedName>
        <fullName evidence="2">Uncharacterized protein</fullName>
    </submittedName>
</protein>
<evidence type="ECO:0000313" key="3">
    <source>
        <dbReference type="Proteomes" id="UP000553632"/>
    </source>
</evidence>
<dbReference type="Proteomes" id="UP000553632">
    <property type="component" value="Unassembled WGS sequence"/>
</dbReference>
<sequence length="135" mass="14863">ALDFGNCPVLFVKVEKIPESKSREKADAEAGISKVPREKKGRHRGTGGPDEGMESVPSKITERILKAAQQQQLEEAEDGHTRTPEVEAGEVEVDEEGRVRIGAEVTEADEAAQAQFRSNEEEPKRLTLADIIEQK</sequence>
<feature type="non-terminal residue" evidence="2">
    <location>
        <position position="135"/>
    </location>
</feature>
<comment type="caution">
    <text evidence="2">The sequence shown here is derived from an EMBL/GenBank/DDBJ whole genome shotgun (WGS) entry which is preliminary data.</text>
</comment>
<feature type="region of interest" description="Disordered" evidence="1">
    <location>
        <begin position="113"/>
        <end position="135"/>
    </location>
</feature>
<organism evidence="2 3">
    <name type="scientific">Perkinsus olseni</name>
    <name type="common">Perkinsus atlanticus</name>
    <dbReference type="NCBI Taxonomy" id="32597"/>
    <lineage>
        <taxon>Eukaryota</taxon>
        <taxon>Sar</taxon>
        <taxon>Alveolata</taxon>
        <taxon>Perkinsozoa</taxon>
        <taxon>Perkinsea</taxon>
        <taxon>Perkinsida</taxon>
        <taxon>Perkinsidae</taxon>
        <taxon>Perkinsus</taxon>
    </lineage>
</organism>
<feature type="non-terminal residue" evidence="2">
    <location>
        <position position="1"/>
    </location>
</feature>
<reference evidence="2 3" key="1">
    <citation type="submission" date="2020-04" db="EMBL/GenBank/DDBJ databases">
        <title>Perkinsus olseni comparative genomics.</title>
        <authorList>
            <person name="Bogema D.R."/>
        </authorList>
    </citation>
    <scope>NUCLEOTIDE SEQUENCE [LARGE SCALE GENOMIC DNA]</scope>
    <source>
        <strain evidence="2 3">ATCC PRA-207</strain>
    </source>
</reference>
<feature type="compositionally biased region" description="Basic and acidic residues" evidence="1">
    <location>
        <begin position="118"/>
        <end position="135"/>
    </location>
</feature>
<dbReference type="EMBL" id="JABANO010000755">
    <property type="protein sequence ID" value="KAF4758973.1"/>
    <property type="molecule type" value="Genomic_DNA"/>
</dbReference>
<name>A0A7J6UNZ4_PEROL</name>